<dbReference type="Gene3D" id="6.10.250.3370">
    <property type="match status" value="1"/>
</dbReference>
<dbReference type="Pfam" id="PF13523">
    <property type="entry name" value="Acetyltransf_8"/>
    <property type="match status" value="1"/>
</dbReference>
<protein>
    <submittedName>
        <fullName evidence="4">GNAT family N-acetyltransferase</fullName>
        <ecNumber evidence="4">2.3.1.-</ecNumber>
    </submittedName>
</protein>
<evidence type="ECO:0000256" key="1">
    <source>
        <dbReference type="ARBA" id="ARBA00004924"/>
    </source>
</evidence>
<proteinExistence type="inferred from homology"/>
<evidence type="ECO:0000313" key="4">
    <source>
        <dbReference type="EMBL" id="MDY7232544.1"/>
    </source>
</evidence>
<dbReference type="InterPro" id="IPR019432">
    <property type="entry name" value="Acyltransferase_MbtK/IucB-like"/>
</dbReference>
<keyword evidence="4" id="KW-0808">Transferase</keyword>
<dbReference type="Pfam" id="PF04183">
    <property type="entry name" value="IucA_IucC"/>
    <property type="match status" value="1"/>
</dbReference>
<gene>
    <name evidence="4" type="ORF">SYV04_39525</name>
</gene>
<comment type="pathway">
    <text evidence="1">Siderophore biosynthesis.</text>
</comment>
<dbReference type="GO" id="GO:0016746">
    <property type="term" value="F:acyltransferase activity"/>
    <property type="evidence" value="ECO:0007669"/>
    <property type="project" value="UniProtKB-KW"/>
</dbReference>
<keyword evidence="5" id="KW-1185">Reference proteome</keyword>
<dbReference type="SUPFAM" id="SSF55729">
    <property type="entry name" value="Acyl-CoA N-acyltransferases (Nat)"/>
    <property type="match status" value="1"/>
</dbReference>
<feature type="domain" description="Acyltransferase MbtK/IucB-like conserved" evidence="3">
    <location>
        <begin position="636"/>
        <end position="683"/>
    </location>
</feature>
<evidence type="ECO:0000259" key="3">
    <source>
        <dbReference type="SMART" id="SM01006"/>
    </source>
</evidence>
<dbReference type="Proteomes" id="UP001291309">
    <property type="component" value="Unassembled WGS sequence"/>
</dbReference>
<comment type="similarity">
    <text evidence="2">Belongs to the IucA/IucC family.</text>
</comment>
<dbReference type="RefSeq" id="WP_321551258.1">
    <property type="nucleotide sequence ID" value="NZ_JAXIVS010000021.1"/>
</dbReference>
<dbReference type="PANTHER" id="PTHR34384:SF5">
    <property type="entry name" value="L-2,3-DIAMINOPROPANOATE--CITRATE LIGASE"/>
    <property type="match status" value="1"/>
</dbReference>
<comment type="caution">
    <text evidence="4">The sequence shown here is derived from an EMBL/GenBank/DDBJ whole genome shotgun (WGS) entry which is preliminary data.</text>
</comment>
<reference evidence="4 5" key="1">
    <citation type="submission" date="2023-12" db="EMBL/GenBank/DDBJ databases">
        <title>the genome sequence of Hyalangium sp. s54d21.</title>
        <authorList>
            <person name="Zhang X."/>
        </authorList>
    </citation>
    <scope>NUCLEOTIDE SEQUENCE [LARGE SCALE GENOMIC DNA]</scope>
    <source>
        <strain evidence="5">s54d21</strain>
    </source>
</reference>
<dbReference type="InterPro" id="IPR007310">
    <property type="entry name" value="Aerobactin_biosyn_IucA/IucC_N"/>
</dbReference>
<dbReference type="Gene3D" id="1.10.510.40">
    <property type="match status" value="1"/>
</dbReference>
<dbReference type="EMBL" id="JAXIVS010000021">
    <property type="protein sequence ID" value="MDY7232544.1"/>
    <property type="molecule type" value="Genomic_DNA"/>
</dbReference>
<dbReference type="InterPro" id="IPR022770">
    <property type="entry name" value="IucA/IucC-like_C"/>
</dbReference>
<dbReference type="PANTHER" id="PTHR34384">
    <property type="entry name" value="L-2,3-DIAMINOPROPANOATE--CITRATE LIGASE"/>
    <property type="match status" value="1"/>
</dbReference>
<dbReference type="EC" id="2.3.1.-" evidence="4"/>
<dbReference type="Gene3D" id="3.40.630.30">
    <property type="match status" value="1"/>
</dbReference>
<evidence type="ECO:0000313" key="5">
    <source>
        <dbReference type="Proteomes" id="UP001291309"/>
    </source>
</evidence>
<sequence length="804" mass="91479">MGDNKLAEQVSLRTFLNCYLRETSGWALIDVDEGGLDTALRQHLRKRGVKSVARLPFEKDATEVWAPVAYFSETGHHRYAFPLLSRAVGAGSLHPMNFDDFVTLVTTDLARVRGADPVALDELRIRALDSCENIATFLEARSEDLPRLFGPELSFIEAEQGLLTGHPLHPTPKSRSGFEGEELERYSPELGGAFALHYFAADPSVVRQDSALAESASTLIKKMLREDAEVPRSFKEAHCQEGGFVLIPVHPWQAQKLLQETPVKELLAKGLLKDLGTQGRAFQPTSSVRTVYHADAPFMFKLSLQVRITNSERVNLFKELLRGVELYRLMEGPLGTELKERFPQFKVIGDPAYVAVVHEGKVLDGFSCVMRENPFPGDSHINATPLATLCAENPEDGGTRAGQIIRLLAEKEQRPVETVAREWFRKFLSVTLHPFCWMHLCRGLGLEAHQQNTVLELKDGYPHRAYYRDNQGVYYRDTTISQLRKHLPELGIASEAVAPEDLVDERLGYYLIINNMLGMVGALGSDGVLGERALLAELRQSLWDIDAACKSLSPFVRRVLATRTLRCKANLLTRLQGLDELLAPVAVQSVYVEVKNPFCIERKVPAMTQNPGCPFWQPDWVFAKFDESLQKWIGFRRLEYARDLHLIHEWMNLEHVEPFWNMAKPLPVIERYLRRALEDAHHTLYIGMIDGVPMSYWERYWVVDDILGRYYPVHPTDQGCHLLIGPFEFLQRKVSVAMLRAFTEYMFLHPETERVVGEPDARNRLVLEVAKQCGGEVQMEVELPDKRAALLFYRREKYFPQERA</sequence>
<evidence type="ECO:0000256" key="2">
    <source>
        <dbReference type="ARBA" id="ARBA00007832"/>
    </source>
</evidence>
<dbReference type="InterPro" id="IPR037455">
    <property type="entry name" value="LucA/IucC-like"/>
</dbReference>
<dbReference type="SMART" id="SM01006">
    <property type="entry name" value="AlcB"/>
    <property type="match status" value="1"/>
</dbReference>
<organism evidence="4 5">
    <name type="scientific">Hyalangium rubrum</name>
    <dbReference type="NCBI Taxonomy" id="3103134"/>
    <lineage>
        <taxon>Bacteria</taxon>
        <taxon>Pseudomonadati</taxon>
        <taxon>Myxococcota</taxon>
        <taxon>Myxococcia</taxon>
        <taxon>Myxococcales</taxon>
        <taxon>Cystobacterineae</taxon>
        <taxon>Archangiaceae</taxon>
        <taxon>Hyalangium</taxon>
    </lineage>
</organism>
<name>A0ABU5HI41_9BACT</name>
<dbReference type="Pfam" id="PF06276">
    <property type="entry name" value="FhuF"/>
    <property type="match status" value="1"/>
</dbReference>
<keyword evidence="4" id="KW-0012">Acyltransferase</keyword>
<accession>A0ABU5HI41</accession>
<dbReference type="InterPro" id="IPR016181">
    <property type="entry name" value="Acyl_CoA_acyltransferase"/>
</dbReference>